<feature type="transmembrane region" description="Helical" evidence="13">
    <location>
        <begin position="6"/>
        <end position="24"/>
    </location>
</feature>
<dbReference type="InterPro" id="IPR028055">
    <property type="entry name" value="YidC/Oxa/ALB_C"/>
</dbReference>
<keyword evidence="18" id="KW-1185">Reference proteome</keyword>
<reference evidence="17 18" key="1">
    <citation type="submission" date="2020-03" db="EMBL/GenBank/DDBJ databases">
        <title>Roseomonas selenitidurans sp. nov. isolated from urban soil.</title>
        <authorList>
            <person name="Liu H."/>
        </authorList>
    </citation>
    <scope>NUCLEOTIDE SEQUENCE [LARGE SCALE GENOMIC DNA]</scope>
    <source>
        <strain evidence="17 18">BU-1</strain>
    </source>
</reference>
<comment type="subcellular location">
    <subcellularLocation>
        <location evidence="1">Cell inner membrane</location>
        <topology evidence="1">Multi-pass membrane protein</topology>
    </subcellularLocation>
    <subcellularLocation>
        <location evidence="13">Cell membrane</location>
        <topology evidence="13">Multi-pass membrane protein</topology>
    </subcellularLocation>
</comment>
<evidence type="ECO:0000256" key="2">
    <source>
        <dbReference type="ARBA" id="ARBA00010527"/>
    </source>
</evidence>
<dbReference type="CDD" id="cd20070">
    <property type="entry name" value="5TM_YidC_Alb3"/>
    <property type="match status" value="1"/>
</dbReference>
<evidence type="ECO:0000256" key="6">
    <source>
        <dbReference type="ARBA" id="ARBA00022692"/>
    </source>
</evidence>
<keyword evidence="9 13" id="KW-0472">Membrane</keyword>
<evidence type="ECO:0000256" key="13">
    <source>
        <dbReference type="HAMAP-Rule" id="MF_01810"/>
    </source>
</evidence>
<feature type="compositionally biased region" description="Low complexity" evidence="14">
    <location>
        <begin position="616"/>
        <end position="626"/>
    </location>
</feature>
<evidence type="ECO:0000313" key="18">
    <source>
        <dbReference type="Proteomes" id="UP000787635"/>
    </source>
</evidence>
<dbReference type="PRINTS" id="PR00701">
    <property type="entry name" value="60KDINNERMP"/>
</dbReference>
<evidence type="ECO:0000313" key="17">
    <source>
        <dbReference type="EMBL" id="NKC29691.1"/>
    </source>
</evidence>
<evidence type="ECO:0000256" key="4">
    <source>
        <dbReference type="ARBA" id="ARBA00022448"/>
    </source>
</evidence>
<comment type="caution">
    <text evidence="17">The sequence shown here is derived from an EMBL/GenBank/DDBJ whole genome shotgun (WGS) entry which is preliminary data.</text>
</comment>
<dbReference type="InterPro" id="IPR028053">
    <property type="entry name" value="Membr_insert_YidC_N"/>
</dbReference>
<comment type="subunit">
    <text evidence="13">Interacts with the Sec translocase complex via SecD. Specifically interacts with transmembrane segments of nascent integral membrane proteins during membrane integration.</text>
</comment>
<dbReference type="PRINTS" id="PR01900">
    <property type="entry name" value="YIDCPROTEIN"/>
</dbReference>
<keyword evidence="6 13" id="KW-0812">Transmembrane</keyword>
<organism evidence="17 18">
    <name type="scientific">Falsiroseomonas selenitidurans</name>
    <dbReference type="NCBI Taxonomy" id="2716335"/>
    <lineage>
        <taxon>Bacteria</taxon>
        <taxon>Pseudomonadati</taxon>
        <taxon>Pseudomonadota</taxon>
        <taxon>Alphaproteobacteria</taxon>
        <taxon>Acetobacterales</taxon>
        <taxon>Roseomonadaceae</taxon>
        <taxon>Falsiroseomonas</taxon>
    </lineage>
</organism>
<evidence type="ECO:0000256" key="1">
    <source>
        <dbReference type="ARBA" id="ARBA00004429"/>
    </source>
</evidence>
<feature type="compositionally biased region" description="Pro residues" evidence="14">
    <location>
        <begin position="49"/>
        <end position="58"/>
    </location>
</feature>
<dbReference type="PANTHER" id="PTHR12428:SF65">
    <property type="entry name" value="CYTOCHROME C OXIDASE ASSEMBLY PROTEIN COX18, MITOCHONDRIAL"/>
    <property type="match status" value="1"/>
</dbReference>
<feature type="transmembrane region" description="Helical" evidence="13">
    <location>
        <begin position="525"/>
        <end position="545"/>
    </location>
</feature>
<evidence type="ECO:0000256" key="3">
    <source>
        <dbReference type="ARBA" id="ARBA00015325"/>
    </source>
</evidence>
<evidence type="ECO:0000256" key="10">
    <source>
        <dbReference type="ARBA" id="ARBA00023186"/>
    </source>
</evidence>
<dbReference type="InterPro" id="IPR001708">
    <property type="entry name" value="YidC/ALB3/OXA1/COX18"/>
</dbReference>
<evidence type="ECO:0000256" key="14">
    <source>
        <dbReference type="SAM" id="MobiDB-lite"/>
    </source>
</evidence>
<protein>
    <recommendedName>
        <fullName evidence="3 13">Membrane protein insertase YidC</fullName>
    </recommendedName>
    <alternativeName>
        <fullName evidence="12 13">Foldase YidC</fullName>
    </alternativeName>
    <alternativeName>
        <fullName evidence="11 13">Membrane integrase YidC</fullName>
    </alternativeName>
    <alternativeName>
        <fullName evidence="13">Membrane protein YidC</fullName>
    </alternativeName>
</protein>
<name>A0ABX1DXU2_9PROT</name>
<dbReference type="InterPro" id="IPR038221">
    <property type="entry name" value="YidC_periplasmic_sf"/>
</dbReference>
<comment type="function">
    <text evidence="13">Required for the insertion and/or proper folding and/or complex formation of integral membrane proteins into the membrane. Involved in integration of membrane proteins that insert both dependently and independently of the Sec translocase complex, as well as at least some lipoproteins. Aids folding of multispanning membrane proteins.</text>
</comment>
<evidence type="ECO:0000256" key="12">
    <source>
        <dbReference type="ARBA" id="ARBA00033342"/>
    </source>
</evidence>
<accession>A0ABX1DXU2</accession>
<feature type="transmembrane region" description="Helical" evidence="13">
    <location>
        <begin position="557"/>
        <end position="582"/>
    </location>
</feature>
<keyword evidence="7 13" id="KW-0653">Protein transport</keyword>
<evidence type="ECO:0000259" key="16">
    <source>
        <dbReference type="Pfam" id="PF14849"/>
    </source>
</evidence>
<feature type="compositionally biased region" description="Low complexity" evidence="14">
    <location>
        <begin position="37"/>
        <end position="48"/>
    </location>
</feature>
<gene>
    <name evidence="13 17" type="primary">yidC</name>
    <name evidence="17" type="ORF">HEQ75_02365</name>
</gene>
<proteinExistence type="inferred from homology"/>
<dbReference type="PANTHER" id="PTHR12428">
    <property type="entry name" value="OXA1"/>
    <property type="match status" value="1"/>
</dbReference>
<dbReference type="Pfam" id="PF02096">
    <property type="entry name" value="60KD_IMP"/>
    <property type="match status" value="1"/>
</dbReference>
<dbReference type="EMBL" id="JAAVNE010000002">
    <property type="protein sequence ID" value="NKC29691.1"/>
    <property type="molecule type" value="Genomic_DNA"/>
</dbReference>
<comment type="similarity">
    <text evidence="2 13">Belongs to the OXA1/ALB3/YidC family. Type 1 subfamily.</text>
</comment>
<evidence type="ECO:0000256" key="8">
    <source>
        <dbReference type="ARBA" id="ARBA00022989"/>
    </source>
</evidence>
<evidence type="ECO:0000259" key="15">
    <source>
        <dbReference type="Pfam" id="PF02096"/>
    </source>
</evidence>
<keyword evidence="5 13" id="KW-1003">Cell membrane</keyword>
<feature type="region of interest" description="Disordered" evidence="14">
    <location>
        <begin position="33"/>
        <end position="58"/>
    </location>
</feature>
<evidence type="ECO:0000256" key="11">
    <source>
        <dbReference type="ARBA" id="ARBA00033245"/>
    </source>
</evidence>
<evidence type="ECO:0000256" key="9">
    <source>
        <dbReference type="ARBA" id="ARBA00023136"/>
    </source>
</evidence>
<evidence type="ECO:0000256" key="5">
    <source>
        <dbReference type="ARBA" id="ARBA00022475"/>
    </source>
</evidence>
<feature type="domain" description="Membrane insertase YidC N-terminal" evidence="16">
    <location>
        <begin position="99"/>
        <end position="384"/>
    </location>
</feature>
<evidence type="ECO:0000256" key="7">
    <source>
        <dbReference type="ARBA" id="ARBA00022927"/>
    </source>
</evidence>
<dbReference type="Gene3D" id="2.70.98.90">
    <property type="match status" value="1"/>
</dbReference>
<dbReference type="RefSeq" id="WP_168027309.1">
    <property type="nucleotide sequence ID" value="NZ_JAAVNE010000002.1"/>
</dbReference>
<dbReference type="Proteomes" id="UP000787635">
    <property type="component" value="Unassembled WGS sequence"/>
</dbReference>
<keyword evidence="8 13" id="KW-1133">Transmembrane helix</keyword>
<keyword evidence="10 13" id="KW-0143">Chaperone</keyword>
<dbReference type="HAMAP" id="MF_01810">
    <property type="entry name" value="YidC_type1"/>
    <property type="match status" value="1"/>
</dbReference>
<dbReference type="InterPro" id="IPR019998">
    <property type="entry name" value="Membr_insert_YidC"/>
</dbReference>
<sequence>MDQKRLLAAIALSVGILLLFDLWNRPAREAEQRRQAEISAQQAATAPAPGVPAPGVPAPGVPAPGVPVPAAPLATPGAPLATPGAAVAAAEAARAPETRLPIVNPRLQGSLSLRGARLDDLVLRGYRETVAPDSPLVRLLAPRSDANPYFAQWGWTAADGRTPVPGPETDWTAEGGTLSPTQPVTLRWDNGQGQEFRILLELDEDYMLTARQSVRNTAADAVQLLPWARVRRERTPQTAGFFILHEGFTGVLDGRLIEWKYSDAKTEAEKRRGPAMEQESTGGWIGFTDKYWLAALTPADQATQVRAAYRHSAEGGQDRWQLDLATPAAQSVAPGAEAGLATRLFAGAKEVHLLDSYESRLNIEGFDKAIDFGWFYWITKPFFYALDWLFGIFGNFGVAILIFTFALKLAFFPLANKAYISMARMKTLAPKMTEVRERYKDDPAKAQAEMMALYKAEKVNPASGCLPILLQIPIFFSLYKVLFVTIEMRHAPFFGWIQDLSAPDPTNLFNLFGILPYDPMQLSSFLHMPAWAIAMGITMFLQFKLNPTPPDPIQAKVFAWMPLIFTFMLASFPAGLVIYWTWNNLLSIAQQYWIMQMDKKRQASRPAAAPTPPKPLLAGKAEAKPAPKGRKG</sequence>
<dbReference type="Pfam" id="PF14849">
    <property type="entry name" value="YidC_periplas"/>
    <property type="match status" value="1"/>
</dbReference>
<dbReference type="NCBIfam" id="TIGR03592">
    <property type="entry name" value="yidC_oxa1_cterm"/>
    <property type="match status" value="1"/>
</dbReference>
<dbReference type="NCBIfam" id="NF002353">
    <property type="entry name" value="PRK01318.1-4"/>
    <property type="match status" value="1"/>
</dbReference>
<keyword evidence="4 13" id="KW-0813">Transport</keyword>
<feature type="domain" description="Membrane insertase YidC/Oxa/ALB C-terminal" evidence="15">
    <location>
        <begin position="396"/>
        <end position="595"/>
    </location>
</feature>
<dbReference type="NCBIfam" id="TIGR03593">
    <property type="entry name" value="yidC_nterm"/>
    <property type="match status" value="1"/>
</dbReference>
<feature type="region of interest" description="Disordered" evidence="14">
    <location>
        <begin position="604"/>
        <end position="632"/>
    </location>
</feature>
<dbReference type="InterPro" id="IPR047196">
    <property type="entry name" value="YidC_ALB_C"/>
</dbReference>
<feature type="transmembrane region" description="Helical" evidence="13">
    <location>
        <begin position="392"/>
        <end position="415"/>
    </location>
</feature>
<dbReference type="CDD" id="cd19961">
    <property type="entry name" value="EcYidC-like_peri"/>
    <property type="match status" value="1"/>
</dbReference>